<dbReference type="RefSeq" id="WP_132460505.1">
    <property type="nucleotide sequence ID" value="NZ_SLXP01000001.1"/>
</dbReference>
<keyword evidence="1" id="KW-0812">Transmembrane</keyword>
<accession>A0A4V2SRV2</accession>
<gene>
    <name evidence="2" type="ORF">EV662_101469</name>
</gene>
<keyword evidence="1" id="KW-0472">Membrane</keyword>
<name>A0A4V2SRV2_9RHOB</name>
<evidence type="ECO:0000313" key="3">
    <source>
        <dbReference type="Proteomes" id="UP000294835"/>
    </source>
</evidence>
<dbReference type="Pfam" id="PF07509">
    <property type="entry name" value="DUF1523"/>
    <property type="match status" value="1"/>
</dbReference>
<evidence type="ECO:0000256" key="1">
    <source>
        <dbReference type="SAM" id="Phobius"/>
    </source>
</evidence>
<dbReference type="EMBL" id="SLXP01000001">
    <property type="protein sequence ID" value="TCP44376.1"/>
    <property type="molecule type" value="Genomic_DNA"/>
</dbReference>
<dbReference type="OrthoDB" id="5354324at2"/>
<proteinExistence type="predicted"/>
<keyword evidence="3" id="KW-1185">Reference proteome</keyword>
<protein>
    <submittedName>
        <fullName evidence="2">Uncharacterized protein DUF1523</fullName>
    </submittedName>
</protein>
<dbReference type="AlphaFoldDB" id="A0A4V2SRV2"/>
<dbReference type="InterPro" id="IPR011088">
    <property type="entry name" value="Phage_phiNM3_A0EWY4"/>
</dbReference>
<reference evidence="2 3" key="1">
    <citation type="submission" date="2019-03" db="EMBL/GenBank/DDBJ databases">
        <title>Genomic Encyclopedia of Type Strains, Phase IV (KMG-IV): sequencing the most valuable type-strain genomes for metagenomic binning, comparative biology and taxonomic classification.</title>
        <authorList>
            <person name="Goeker M."/>
        </authorList>
    </citation>
    <scope>NUCLEOTIDE SEQUENCE [LARGE SCALE GENOMIC DNA]</scope>
    <source>
        <strain evidence="2 3">DSM 18063</strain>
    </source>
</reference>
<dbReference type="Proteomes" id="UP000294835">
    <property type="component" value="Unassembled WGS sequence"/>
</dbReference>
<evidence type="ECO:0000313" key="2">
    <source>
        <dbReference type="EMBL" id="TCP44376.1"/>
    </source>
</evidence>
<keyword evidence="1" id="KW-1133">Transmembrane helix</keyword>
<comment type="caution">
    <text evidence="2">The sequence shown here is derived from an EMBL/GenBank/DDBJ whole genome shotgun (WGS) entry which is preliminary data.</text>
</comment>
<organism evidence="2 3">
    <name type="scientific">Rhodovulum marinum</name>
    <dbReference type="NCBI Taxonomy" id="320662"/>
    <lineage>
        <taxon>Bacteria</taxon>
        <taxon>Pseudomonadati</taxon>
        <taxon>Pseudomonadota</taxon>
        <taxon>Alphaproteobacteria</taxon>
        <taxon>Rhodobacterales</taxon>
        <taxon>Paracoccaceae</taxon>
        <taxon>Rhodovulum</taxon>
    </lineage>
</organism>
<sequence length="210" mass="24218">MVYVKWTFLAVIAALVFSFFHYTLPQHDIVRITNTDIRRIDFGDNSIFWANPAPGTAEGTVGRDVHFIEAFRPNGKPIVYRNEDTGWGWPPYFKVDTSNLQAEARDLVSTKDAPQWVVVTHYGWRNEYLSIYPNAVGVRPAEGPDERIIPWFNIVLLSILGLVVLWIWRVLARFKEDRIEPLIDDAGEFIESVDDRAESVWRRLFGRGGH</sequence>
<feature type="transmembrane region" description="Helical" evidence="1">
    <location>
        <begin position="148"/>
        <end position="168"/>
    </location>
</feature>